<organism evidence="6 7">
    <name type="scientific">Balaenoptera musculus</name>
    <name type="common">Blue whale</name>
    <dbReference type="NCBI Taxonomy" id="9771"/>
    <lineage>
        <taxon>Eukaryota</taxon>
        <taxon>Metazoa</taxon>
        <taxon>Chordata</taxon>
        <taxon>Craniata</taxon>
        <taxon>Vertebrata</taxon>
        <taxon>Euteleostomi</taxon>
        <taxon>Mammalia</taxon>
        <taxon>Eutheria</taxon>
        <taxon>Laurasiatheria</taxon>
        <taxon>Artiodactyla</taxon>
        <taxon>Whippomorpha</taxon>
        <taxon>Cetacea</taxon>
        <taxon>Mysticeti</taxon>
        <taxon>Balaenopteridae</taxon>
        <taxon>Balaenoptera</taxon>
    </lineage>
</organism>
<evidence type="ECO:0000259" key="5">
    <source>
        <dbReference type="PROSITE" id="PS50835"/>
    </source>
</evidence>
<evidence type="ECO:0000256" key="1">
    <source>
        <dbReference type="ARBA" id="ARBA00022729"/>
    </source>
</evidence>
<dbReference type="SUPFAM" id="SSF48726">
    <property type="entry name" value="Immunoglobulin"/>
    <property type="match status" value="1"/>
</dbReference>
<feature type="domain" description="Ig-like" evidence="5">
    <location>
        <begin position="7"/>
        <end position="101"/>
    </location>
</feature>
<dbReference type="GeneID" id="118881594"/>
<dbReference type="InterPro" id="IPR007110">
    <property type="entry name" value="Ig-like_dom"/>
</dbReference>
<protein>
    <submittedName>
        <fullName evidence="7">Signal-regulatory protein delta</fullName>
    </submittedName>
</protein>
<evidence type="ECO:0000313" key="7">
    <source>
        <dbReference type="RefSeq" id="XP_036682622.1"/>
    </source>
</evidence>
<dbReference type="Gene3D" id="2.60.40.10">
    <property type="entry name" value="Immunoglobulins"/>
    <property type="match status" value="1"/>
</dbReference>
<reference evidence="7" key="1">
    <citation type="submission" date="2025-08" db="UniProtKB">
        <authorList>
            <consortium name="RefSeq"/>
        </authorList>
    </citation>
    <scope>IDENTIFICATION</scope>
    <source>
        <tissue evidence="7">Epidermis and Blubber</tissue>
    </source>
</reference>
<evidence type="ECO:0000256" key="4">
    <source>
        <dbReference type="ARBA" id="ARBA00023319"/>
    </source>
</evidence>
<dbReference type="Pfam" id="PF07686">
    <property type="entry name" value="V-set"/>
    <property type="match status" value="1"/>
</dbReference>
<keyword evidence="1" id="KW-0732">Signal</keyword>
<dbReference type="AlphaFoldDB" id="A0A8B8VDY5"/>
<evidence type="ECO:0000256" key="3">
    <source>
        <dbReference type="ARBA" id="ARBA00023180"/>
    </source>
</evidence>
<keyword evidence="6" id="KW-1185">Reference proteome</keyword>
<proteinExistence type="predicted"/>
<dbReference type="PROSITE" id="PS50835">
    <property type="entry name" value="IG_LIKE"/>
    <property type="match status" value="1"/>
</dbReference>
<name>A0A8B8VDY5_BALMU</name>
<dbReference type="OrthoDB" id="6370831at2759"/>
<dbReference type="KEGG" id="bmus:118881594"/>
<dbReference type="SMART" id="SM00409">
    <property type="entry name" value="IG"/>
    <property type="match status" value="1"/>
</dbReference>
<keyword evidence="2" id="KW-1015">Disulfide bond</keyword>
<dbReference type="InterPro" id="IPR013783">
    <property type="entry name" value="Ig-like_fold"/>
</dbReference>
<evidence type="ECO:0000313" key="6">
    <source>
        <dbReference type="Proteomes" id="UP000694857"/>
    </source>
</evidence>
<dbReference type="InterPro" id="IPR036179">
    <property type="entry name" value="Ig-like_dom_sf"/>
</dbReference>
<gene>
    <name evidence="7" type="primary">SIRPD</name>
</gene>
<keyword evidence="4" id="KW-0393">Immunoglobulin domain</keyword>
<evidence type="ECO:0000256" key="2">
    <source>
        <dbReference type="ARBA" id="ARBA00023157"/>
    </source>
</evidence>
<dbReference type="InterPro" id="IPR003599">
    <property type="entry name" value="Ig_sub"/>
</dbReference>
<dbReference type="InterPro" id="IPR013106">
    <property type="entry name" value="Ig_V-set"/>
</dbReference>
<accession>A0A8B8VDY5</accession>
<dbReference type="Proteomes" id="UP000694857">
    <property type="component" value="Chromosome 15"/>
</dbReference>
<dbReference type="RefSeq" id="XP_036682622.1">
    <property type="nucleotide sequence ID" value="XM_036826727.1"/>
</dbReference>
<dbReference type="FunFam" id="2.60.40.10:FF:000295">
    <property type="entry name" value="Tyrosine-protein phosphatase non-receptor type substrate 1"/>
    <property type="match status" value="1"/>
</dbReference>
<sequence length="134" mass="14569">MILSFFPGITDEMFTVQQAEISQTVTTGETLVLSCSVPDSFPNGPVLWFKGTGPNHDLIYDFKGGVFPRVKQIGNAAEAGNRDFSIRISEISLADAGTYFCMKFKKGKPDIEYQSGQGTKVTVIGEMSPLHLGV</sequence>
<keyword evidence="3" id="KW-0325">Glycoprotein</keyword>
<dbReference type="InterPro" id="IPR051755">
    <property type="entry name" value="Ig-like_CS_Receptor"/>
</dbReference>
<dbReference type="CTD" id="128646"/>
<dbReference type="PANTHER" id="PTHR19971">
    <property type="entry name" value="SIGNAL-REGULATORY PROTEIN BETA"/>
    <property type="match status" value="1"/>
</dbReference>